<dbReference type="Gene3D" id="3.20.20.410">
    <property type="entry name" value="Protein of unknown function UPF0759"/>
    <property type="match status" value="1"/>
</dbReference>
<dbReference type="Proteomes" id="UP000282654">
    <property type="component" value="Unassembled WGS sequence"/>
</dbReference>
<gene>
    <name evidence="1" type="ORF">EDD75_0294</name>
</gene>
<sequence>MHPEILIGTSGYSYDDWRGAFYPLRLAKGKMLEYYTREFSFTEVNSTFYHIPPARVMEALVKKTPEGFVFAVKAHGSLTHEREAEFTGHAGKFRAVLQPLEEAGKLGAVLFQFPFSFPNSPGNRDYLARLRELFPDVPAAVEFRHASWVEQSTFDLLRSLNFAYVCVDEPRLKGLVGPVAVRTADFAYVRFHGRNAAKWWRHGEAWERYDYLYSQEELEEWVPRVRSVAEGSKRTFVAFNNHPRGQAVQNARMLRETIRRLYL</sequence>
<accession>A0A3N5BII6</accession>
<name>A0A3N5BII6_9THEO</name>
<dbReference type="SUPFAM" id="SSF117396">
    <property type="entry name" value="TM1631-like"/>
    <property type="match status" value="1"/>
</dbReference>
<reference evidence="1 2" key="1">
    <citation type="submission" date="2018-11" db="EMBL/GenBank/DDBJ databases">
        <title>Genomic Encyclopedia of Type Strains, Phase IV (KMG-IV): sequencing the most valuable type-strain genomes for metagenomic binning, comparative biology and taxonomic classification.</title>
        <authorList>
            <person name="Goeker M."/>
        </authorList>
    </citation>
    <scope>NUCLEOTIDE SEQUENCE [LARGE SCALE GENOMIC DNA]</scope>
    <source>
        <strain evidence="1 2">DSM 102936</strain>
    </source>
</reference>
<proteinExistence type="predicted"/>
<evidence type="ECO:0000313" key="1">
    <source>
        <dbReference type="EMBL" id="RPF49478.1"/>
    </source>
</evidence>
<comment type="caution">
    <text evidence="1">The sequence shown here is derived from an EMBL/GenBank/DDBJ whole genome shotgun (WGS) entry which is preliminary data.</text>
</comment>
<keyword evidence="2" id="KW-1185">Reference proteome</keyword>
<dbReference type="PANTHER" id="PTHR30348">
    <property type="entry name" value="UNCHARACTERIZED PROTEIN YECE"/>
    <property type="match status" value="1"/>
</dbReference>
<evidence type="ECO:0000313" key="2">
    <source>
        <dbReference type="Proteomes" id="UP000282654"/>
    </source>
</evidence>
<dbReference type="InterPro" id="IPR036520">
    <property type="entry name" value="UPF0759_sf"/>
</dbReference>
<dbReference type="RefSeq" id="WP_211328037.1">
    <property type="nucleotide sequence ID" value="NZ_RKRE01000001.1"/>
</dbReference>
<dbReference type="EMBL" id="RKRE01000001">
    <property type="protein sequence ID" value="RPF49478.1"/>
    <property type="molecule type" value="Genomic_DNA"/>
</dbReference>
<dbReference type="PANTHER" id="PTHR30348:SF13">
    <property type="entry name" value="UPF0759 PROTEIN YUNF"/>
    <property type="match status" value="1"/>
</dbReference>
<protein>
    <submittedName>
        <fullName evidence="1">Uncharacterized protein YecE (DUF72 family)</fullName>
    </submittedName>
</protein>
<dbReference type="InterPro" id="IPR002763">
    <property type="entry name" value="DUF72"/>
</dbReference>
<dbReference type="Pfam" id="PF01904">
    <property type="entry name" value="DUF72"/>
    <property type="match status" value="1"/>
</dbReference>
<dbReference type="AlphaFoldDB" id="A0A3N5BII6"/>
<organism evidence="1 2">
    <name type="scientific">Thermodesulfitimonas autotrophica</name>
    <dbReference type="NCBI Taxonomy" id="1894989"/>
    <lineage>
        <taxon>Bacteria</taxon>
        <taxon>Bacillati</taxon>
        <taxon>Bacillota</taxon>
        <taxon>Clostridia</taxon>
        <taxon>Thermoanaerobacterales</taxon>
        <taxon>Thermoanaerobacteraceae</taxon>
        <taxon>Thermodesulfitimonas</taxon>
    </lineage>
</organism>